<keyword evidence="2" id="KW-1185">Reference proteome</keyword>
<dbReference type="Pfam" id="PF00353">
    <property type="entry name" value="HemolysinCabind"/>
    <property type="match status" value="4"/>
</dbReference>
<reference evidence="1" key="1">
    <citation type="submission" date="2024-02" db="EMBL/GenBank/DDBJ databases">
        <title>Genome sequences of strain Gemmobacter sp. JM10B15.</title>
        <authorList>
            <person name="Zhang M."/>
        </authorList>
    </citation>
    <scope>NUCLEOTIDE SEQUENCE</scope>
    <source>
        <strain evidence="1">JM10B15</strain>
    </source>
</reference>
<comment type="caution">
    <text evidence="1">The sequence shown here is derived from an EMBL/GenBank/DDBJ whole genome shotgun (WGS) entry which is preliminary data.</text>
</comment>
<dbReference type="RefSeq" id="WP_335425294.1">
    <property type="nucleotide sequence ID" value="NZ_JBALHR010000019.1"/>
</dbReference>
<proteinExistence type="predicted"/>
<protein>
    <submittedName>
        <fullName evidence="1">Calcium-binding protein</fullName>
    </submittedName>
</protein>
<dbReference type="Gene3D" id="2.150.10.10">
    <property type="entry name" value="Serralysin-like metalloprotease, C-terminal"/>
    <property type="match status" value="3"/>
</dbReference>
<accession>A0ABU8C1I4</accession>
<dbReference type="EMBL" id="JBALHR010000019">
    <property type="protein sequence ID" value="MEH7830259.1"/>
    <property type="molecule type" value="Genomic_DNA"/>
</dbReference>
<dbReference type="PRINTS" id="PR00313">
    <property type="entry name" value="CABNDNGRPT"/>
</dbReference>
<evidence type="ECO:0000313" key="2">
    <source>
        <dbReference type="Proteomes" id="UP001431963"/>
    </source>
</evidence>
<name>A0ABU8C1I4_9RHOB</name>
<gene>
    <name evidence="1" type="ORF">V6590_19085</name>
</gene>
<sequence>MARVEFTEAFSNLGPWPGRLLEDDGGSTIVTRSAKNFVFRFGEDHDFAGYTVRVAGRGFSYDSGEAIAGTMTGITFQDASGATILTIRSINASAFAADFAQFFSNVFGSRVGDNDGPNPDANSAWSHLLAGNDTFIGGDFRDRRILPGVNGGNDTFQMGGGDDQMGGGIGNDRYDGGDGNDVITFRETTYNVGQTAIQGIEVDVAAGRIIDAWGGTDTFVNVERFEGSRFNDTFIGDGARNEFSGLRGNDVFIGGGDQDRLHYDNDYWQGGRRGIVVDLQTSVDGQGRIKGTIRDGFGNRDTTYDIERVRGTRFDDKFVGSTQNNSFWGGEGKDSYDGDDGFDSVRFNSQFTDTALGGINIDLTRRTGQVIDDGFGNTETMTNIESVIGGWQADRMKGNSADNQFQGGEGADTLIGGGGSDTFYFDGTYELDAADTVTDFRTAAGANRDYLAFYIEEFAGMTDTVNLVNGTRATSAQGQFIFNRANDTLFWDADGTGSGAALAIVRLTGVNALSADNILLWD</sequence>
<dbReference type="InterPro" id="IPR001343">
    <property type="entry name" value="Hemolysn_Ca-bd"/>
</dbReference>
<evidence type="ECO:0000313" key="1">
    <source>
        <dbReference type="EMBL" id="MEH7830259.1"/>
    </source>
</evidence>
<dbReference type="InterPro" id="IPR011049">
    <property type="entry name" value="Serralysin-like_metalloprot_C"/>
</dbReference>
<dbReference type="SUPFAM" id="SSF51120">
    <property type="entry name" value="beta-Roll"/>
    <property type="match status" value="2"/>
</dbReference>
<organism evidence="1 2">
    <name type="scientific">Gemmobacter denitrificans</name>
    <dbReference type="NCBI Taxonomy" id="3123040"/>
    <lineage>
        <taxon>Bacteria</taxon>
        <taxon>Pseudomonadati</taxon>
        <taxon>Pseudomonadota</taxon>
        <taxon>Alphaproteobacteria</taxon>
        <taxon>Rhodobacterales</taxon>
        <taxon>Paracoccaceae</taxon>
        <taxon>Gemmobacter</taxon>
    </lineage>
</organism>
<dbReference type="Proteomes" id="UP001431963">
    <property type="component" value="Unassembled WGS sequence"/>
</dbReference>